<dbReference type="InterPro" id="IPR052948">
    <property type="entry name" value="Low_temp-induced_all0457"/>
</dbReference>
<dbReference type="InterPro" id="IPR025889">
    <property type="entry name" value="GSP17M-like_dom"/>
</dbReference>
<feature type="domain" description="General stress protein 17M-like" evidence="1">
    <location>
        <begin position="7"/>
        <end position="77"/>
    </location>
</feature>
<gene>
    <name evidence="2" type="ORF">A2872_00190</name>
</gene>
<protein>
    <recommendedName>
        <fullName evidence="1">General stress protein 17M-like domain-containing protein</fullName>
    </recommendedName>
</protein>
<dbReference type="STRING" id="1798377.A2872_00190"/>
<dbReference type="AlphaFoldDB" id="A0A1F5YZK1"/>
<evidence type="ECO:0000313" key="2">
    <source>
        <dbReference type="EMBL" id="OGG05566.1"/>
    </source>
</evidence>
<name>A0A1F5YZK1_9BACT</name>
<evidence type="ECO:0000259" key="1">
    <source>
        <dbReference type="Pfam" id="PF11181"/>
    </source>
</evidence>
<dbReference type="EMBL" id="MFJG01000033">
    <property type="protein sequence ID" value="OGG05566.1"/>
    <property type="molecule type" value="Genomic_DNA"/>
</dbReference>
<organism evidence="2 3">
    <name type="scientific">Candidatus Gottesmanbacteria bacterium RIFCSPHIGHO2_01_FULL_42_12</name>
    <dbReference type="NCBI Taxonomy" id="1798377"/>
    <lineage>
        <taxon>Bacteria</taxon>
        <taxon>Candidatus Gottesmaniibacteriota</taxon>
    </lineage>
</organism>
<dbReference type="Proteomes" id="UP000178681">
    <property type="component" value="Unassembled WGS sequence"/>
</dbReference>
<proteinExistence type="predicted"/>
<accession>A0A1F5YZK1</accession>
<dbReference type="Pfam" id="PF11181">
    <property type="entry name" value="YflT"/>
    <property type="match status" value="1"/>
</dbReference>
<evidence type="ECO:0000313" key="3">
    <source>
        <dbReference type="Proteomes" id="UP000178681"/>
    </source>
</evidence>
<dbReference type="PANTHER" id="PTHR36109:SF2">
    <property type="entry name" value="MEMBRANE PROTEIN"/>
    <property type="match status" value="1"/>
</dbReference>
<reference evidence="2 3" key="1">
    <citation type="journal article" date="2016" name="Nat. Commun.">
        <title>Thousands of microbial genomes shed light on interconnected biogeochemical processes in an aquifer system.</title>
        <authorList>
            <person name="Anantharaman K."/>
            <person name="Brown C.T."/>
            <person name="Hug L.A."/>
            <person name="Sharon I."/>
            <person name="Castelle C.J."/>
            <person name="Probst A.J."/>
            <person name="Thomas B.C."/>
            <person name="Singh A."/>
            <person name="Wilkins M.J."/>
            <person name="Karaoz U."/>
            <person name="Brodie E.L."/>
            <person name="Williams K.H."/>
            <person name="Hubbard S.S."/>
            <person name="Banfield J.F."/>
        </authorList>
    </citation>
    <scope>NUCLEOTIDE SEQUENCE [LARGE SCALE GENOMIC DNA]</scope>
</reference>
<sequence>MNKMETIIGVFSERVNAEKAIADLERKGYSPRDLSVIVREKDVVTPVKAGSKGGNAVSGALSGAATGGVIGGITGLLIGVGAVTIPGIGAFLIGGPLAAALGLTGAAAVTASGVTTGLLAGGLLGGLVGLGVPEEAARIYEQRVREGAVLLAVPAATEEKREEIRGIFDRYGADQTRTIGEMSFERL</sequence>
<comment type="caution">
    <text evidence="2">The sequence shown here is derived from an EMBL/GenBank/DDBJ whole genome shotgun (WGS) entry which is preliminary data.</text>
</comment>
<dbReference type="PANTHER" id="PTHR36109">
    <property type="entry name" value="MEMBRANE PROTEIN-RELATED"/>
    <property type="match status" value="1"/>
</dbReference>